<reference evidence="1" key="1">
    <citation type="submission" date="2023-07" db="EMBL/GenBank/DDBJ databases">
        <title>Genomic Encyclopedia of Type Strains, Phase IV (KMG-IV): sequencing the most valuable type-strain genomes for metagenomic binning, comparative biology and taxonomic classification.</title>
        <authorList>
            <person name="Goeker M."/>
        </authorList>
    </citation>
    <scope>NUCLEOTIDE SEQUENCE</scope>
    <source>
        <strain evidence="1">DSM 21202</strain>
    </source>
</reference>
<dbReference type="Pfam" id="PF10932">
    <property type="entry name" value="DUF2783"/>
    <property type="match status" value="1"/>
</dbReference>
<dbReference type="RefSeq" id="WP_306885779.1">
    <property type="nucleotide sequence ID" value="NZ_JAUSUL010000002.1"/>
</dbReference>
<keyword evidence="2" id="KW-1185">Reference proteome</keyword>
<gene>
    <name evidence="1" type="ORF">J2S73_002408</name>
</gene>
<sequence>MTKHLVTESRFPNPDAAFQTIVDAHRGLSEEQSADVNTRLVLLLANHIGDLEVLEEAISVAKESGEAE</sequence>
<evidence type="ECO:0000313" key="1">
    <source>
        <dbReference type="EMBL" id="MDQ0315951.1"/>
    </source>
</evidence>
<dbReference type="InterPro" id="IPR021233">
    <property type="entry name" value="DUF2783"/>
</dbReference>
<dbReference type="AlphaFoldDB" id="A0AAE3VQK8"/>
<organism evidence="1 2">
    <name type="scientific">Amorphus orientalis</name>
    <dbReference type="NCBI Taxonomy" id="649198"/>
    <lineage>
        <taxon>Bacteria</taxon>
        <taxon>Pseudomonadati</taxon>
        <taxon>Pseudomonadota</taxon>
        <taxon>Alphaproteobacteria</taxon>
        <taxon>Hyphomicrobiales</taxon>
        <taxon>Amorphaceae</taxon>
        <taxon>Amorphus</taxon>
    </lineage>
</organism>
<name>A0AAE3VQK8_9HYPH</name>
<evidence type="ECO:0008006" key="3">
    <source>
        <dbReference type="Google" id="ProtNLM"/>
    </source>
</evidence>
<accession>A0AAE3VQK8</accession>
<protein>
    <recommendedName>
        <fullName evidence="3">DUF2783 domain-containing protein</fullName>
    </recommendedName>
</protein>
<proteinExistence type="predicted"/>
<dbReference type="EMBL" id="JAUSUL010000002">
    <property type="protein sequence ID" value="MDQ0315951.1"/>
    <property type="molecule type" value="Genomic_DNA"/>
</dbReference>
<dbReference type="Proteomes" id="UP001229244">
    <property type="component" value="Unassembled WGS sequence"/>
</dbReference>
<comment type="caution">
    <text evidence="1">The sequence shown here is derived from an EMBL/GenBank/DDBJ whole genome shotgun (WGS) entry which is preliminary data.</text>
</comment>
<evidence type="ECO:0000313" key="2">
    <source>
        <dbReference type="Proteomes" id="UP001229244"/>
    </source>
</evidence>